<dbReference type="Proteomes" id="UP000019443">
    <property type="component" value="Unassembled WGS sequence"/>
</dbReference>
<accession>W6RNE7</accession>
<dbReference type="EMBL" id="CBYB010000042">
    <property type="protein sequence ID" value="CDM60413.1"/>
    <property type="molecule type" value="Genomic_DNA"/>
</dbReference>
<protein>
    <submittedName>
        <fullName evidence="1">Uncharacterized protein</fullName>
    </submittedName>
</protein>
<dbReference type="AlphaFoldDB" id="W6RNE7"/>
<evidence type="ECO:0000313" key="1">
    <source>
        <dbReference type="EMBL" id="CDM60413.1"/>
    </source>
</evidence>
<keyword evidence="2" id="KW-1185">Reference proteome</keyword>
<keyword evidence="1" id="KW-0614">Plasmid</keyword>
<evidence type="ECO:0000313" key="2">
    <source>
        <dbReference type="Proteomes" id="UP000019443"/>
    </source>
</evidence>
<organism evidence="1 2">
    <name type="scientific">Rhizobium favelukesii</name>
    <dbReference type="NCBI Taxonomy" id="348824"/>
    <lineage>
        <taxon>Bacteria</taxon>
        <taxon>Pseudomonadati</taxon>
        <taxon>Pseudomonadota</taxon>
        <taxon>Alphaproteobacteria</taxon>
        <taxon>Hyphomicrobiales</taxon>
        <taxon>Rhizobiaceae</taxon>
        <taxon>Rhizobium/Agrobacterium group</taxon>
        <taxon>Rhizobium</taxon>
    </lineage>
</organism>
<reference evidence="1" key="1">
    <citation type="submission" date="2013-11" db="EMBL/GenBank/DDBJ databases">
        <title>Draft genome sequence of the broad-host-range Rhizobium sp. LPU83 strain, a member of the low-genetic diversity Oregon-like Rhizobium sp. group.</title>
        <authorList>
            <person name="Wibberg D."/>
            <person name="Puehler A."/>
            <person name="Schlueter A."/>
        </authorList>
    </citation>
    <scope>NUCLEOTIDE SEQUENCE [LARGE SCALE GENOMIC DNA]</scope>
    <source>
        <strain evidence="1">LPU83</strain>
        <plasmid evidence="1">pLPU83b</plasmid>
    </source>
</reference>
<proteinExistence type="predicted"/>
<sequence>MTAATASAGPLHQMLDCMAFWHRTSDQDDPLTLTVARSRSWEAEVS</sequence>
<comment type="caution">
    <text evidence="1">The sequence shown here is derived from an EMBL/GenBank/DDBJ whole genome shotgun (WGS) entry which is preliminary data.</text>
</comment>
<geneLocation type="plasmid" evidence="1">
    <name>pLPU83b</name>
</geneLocation>
<name>W6RNE7_9HYPH</name>
<gene>
    <name evidence="1" type="ORF">LPU83_pLPU83b_0428</name>
</gene>